<feature type="compositionally biased region" description="Polar residues" evidence="5">
    <location>
        <begin position="527"/>
        <end position="539"/>
    </location>
</feature>
<feature type="compositionally biased region" description="Polar residues" evidence="5">
    <location>
        <begin position="577"/>
        <end position="613"/>
    </location>
</feature>
<feature type="compositionally biased region" description="Polar residues" evidence="5">
    <location>
        <begin position="643"/>
        <end position="655"/>
    </location>
</feature>
<feature type="compositionally biased region" description="Low complexity" evidence="5">
    <location>
        <begin position="58"/>
        <end position="73"/>
    </location>
</feature>
<keyword evidence="2 4" id="KW-0863">Zinc-finger</keyword>
<dbReference type="PANTHER" id="PTHR10782">
    <property type="entry name" value="ZINC FINGER MIZ DOMAIN-CONTAINING PROTEIN"/>
    <property type="match status" value="1"/>
</dbReference>
<feature type="region of interest" description="Disordered" evidence="5">
    <location>
        <begin position="527"/>
        <end position="613"/>
    </location>
</feature>
<feature type="region of interest" description="Disordered" evidence="5">
    <location>
        <begin position="643"/>
        <end position="666"/>
    </location>
</feature>
<dbReference type="GO" id="GO:0008270">
    <property type="term" value="F:zinc ion binding"/>
    <property type="evidence" value="ECO:0007669"/>
    <property type="project" value="UniProtKB-KW"/>
</dbReference>
<dbReference type="GO" id="GO:0016925">
    <property type="term" value="P:protein sumoylation"/>
    <property type="evidence" value="ECO:0007669"/>
    <property type="project" value="TreeGrafter"/>
</dbReference>
<feature type="region of interest" description="Disordered" evidence="5">
    <location>
        <begin position="27"/>
        <end position="211"/>
    </location>
</feature>
<dbReference type="GO" id="GO:0000785">
    <property type="term" value="C:chromatin"/>
    <property type="evidence" value="ECO:0007669"/>
    <property type="project" value="TreeGrafter"/>
</dbReference>
<dbReference type="Proteomes" id="UP001303647">
    <property type="component" value="Unassembled WGS sequence"/>
</dbReference>
<comment type="caution">
    <text evidence="7">The sequence shown here is derived from an EMBL/GenBank/DDBJ whole genome shotgun (WGS) entry which is preliminary data.</text>
</comment>
<feature type="compositionally biased region" description="Low complexity" evidence="5">
    <location>
        <begin position="540"/>
        <end position="576"/>
    </location>
</feature>
<feature type="compositionally biased region" description="Polar residues" evidence="5">
    <location>
        <begin position="90"/>
        <end position="103"/>
    </location>
</feature>
<gene>
    <name evidence="7" type="ORF">C7999DRAFT_30474</name>
</gene>
<keyword evidence="3" id="KW-0862">Zinc</keyword>
<evidence type="ECO:0000256" key="5">
    <source>
        <dbReference type="SAM" id="MobiDB-lite"/>
    </source>
</evidence>
<dbReference type="InterPro" id="IPR013083">
    <property type="entry name" value="Znf_RING/FYVE/PHD"/>
</dbReference>
<evidence type="ECO:0000256" key="3">
    <source>
        <dbReference type="ARBA" id="ARBA00022833"/>
    </source>
</evidence>
<protein>
    <recommendedName>
        <fullName evidence="6">SP-RING-type domain-containing protein</fullName>
    </recommendedName>
</protein>
<keyword evidence="1" id="KW-0479">Metal-binding</keyword>
<evidence type="ECO:0000259" key="6">
    <source>
        <dbReference type="PROSITE" id="PS51044"/>
    </source>
</evidence>
<dbReference type="AlphaFoldDB" id="A0AAN7HKN7"/>
<dbReference type="InterPro" id="IPR004181">
    <property type="entry name" value="Znf_MIZ"/>
</dbReference>
<reference evidence="7" key="1">
    <citation type="journal article" date="2023" name="Mol. Phylogenet. Evol.">
        <title>Genome-scale phylogeny and comparative genomics of the fungal order Sordariales.</title>
        <authorList>
            <person name="Hensen N."/>
            <person name="Bonometti L."/>
            <person name="Westerberg I."/>
            <person name="Brannstrom I.O."/>
            <person name="Guillou S."/>
            <person name="Cros-Aarteil S."/>
            <person name="Calhoun S."/>
            <person name="Haridas S."/>
            <person name="Kuo A."/>
            <person name="Mondo S."/>
            <person name="Pangilinan J."/>
            <person name="Riley R."/>
            <person name="LaButti K."/>
            <person name="Andreopoulos B."/>
            <person name="Lipzen A."/>
            <person name="Chen C."/>
            <person name="Yan M."/>
            <person name="Daum C."/>
            <person name="Ng V."/>
            <person name="Clum A."/>
            <person name="Steindorff A."/>
            <person name="Ohm R.A."/>
            <person name="Martin F."/>
            <person name="Silar P."/>
            <person name="Natvig D.O."/>
            <person name="Lalanne C."/>
            <person name="Gautier V."/>
            <person name="Ament-Velasquez S.L."/>
            <person name="Kruys A."/>
            <person name="Hutchinson M.I."/>
            <person name="Powell A.J."/>
            <person name="Barry K."/>
            <person name="Miller A.N."/>
            <person name="Grigoriev I.V."/>
            <person name="Debuchy R."/>
            <person name="Gladieux P."/>
            <person name="Hiltunen Thoren M."/>
            <person name="Johannesson H."/>
        </authorList>
    </citation>
    <scope>NUCLEOTIDE SEQUENCE</scope>
    <source>
        <strain evidence="7">CBS 359.72</strain>
    </source>
</reference>
<dbReference type="PROSITE" id="PS51044">
    <property type="entry name" value="ZF_SP_RING"/>
    <property type="match status" value="1"/>
</dbReference>
<evidence type="ECO:0000256" key="1">
    <source>
        <dbReference type="ARBA" id="ARBA00022723"/>
    </source>
</evidence>
<evidence type="ECO:0000313" key="7">
    <source>
        <dbReference type="EMBL" id="KAK4249107.1"/>
    </source>
</evidence>
<dbReference type="EMBL" id="MU857628">
    <property type="protein sequence ID" value="KAK4249107.1"/>
    <property type="molecule type" value="Genomic_DNA"/>
</dbReference>
<evidence type="ECO:0000256" key="2">
    <source>
        <dbReference type="ARBA" id="ARBA00022771"/>
    </source>
</evidence>
<feature type="compositionally biased region" description="Polar residues" evidence="5">
    <location>
        <begin position="159"/>
        <end position="169"/>
    </location>
</feature>
<name>A0AAN7HKN7_9PEZI</name>
<keyword evidence="8" id="KW-1185">Reference proteome</keyword>
<feature type="domain" description="SP-RING-type" evidence="6">
    <location>
        <begin position="903"/>
        <end position="1010"/>
    </location>
</feature>
<sequence>MPPPQRSSGAIPGFSAAGNQIASSNATANAFLGGRQPSWITPGAPPRKPTSRPVTSRPTVAQATQQQQQQPAVLPSPAPSDEPSPALSNVLDSPKTNTASLTEVHNMPPISPSGPTSFAVTDTRFVQGASRPLGVQEAPRPETVGRMLPVENRPPARQYMSQPASSGVQITGAGYGRESPPTGSSEAAPSPKRRRIENPPLNSTGDPSPLPVLEQYIQASGGNGALEPTVERPRVMLLREACKEDDRFFLILHQLFSIWSLKREEAHQCLPLDPPIIDQAFAMLELVLKKNELLSPRHQHWFSQYPAPPGQLARWNNGQAVIEHITIFLKALVTEYGHLARVSLQRKYPFLVDELLSRLGCVSPVLQFILFTACRRRLGVPDDHFGNSMEQAFREDQNRHRGVNGQQILQPLTSPGEIEQRNSTLIDFYKLTVQAAAFRASGQTNHWPPSVHGNSQQRQIHHVYSTLGTSRPVYSSTAPLSSAEAAMAMANPCTTSRENIRAGAQITPWAAGSQACQQQAPAVIGSNAQSSVGDNTRASQPQTVAQYSQQQQAAFQGQQLRTQQLNQQKNQQQWQQDMPSTTSISLPTAHQSLTHSPTGSATPQYQRLQGPQSPRLQQVHYNVWVPHTQPMVSPTGFAGNGLHGSTRTIESLTPETQPPSMPQHKQSLNIGDPLFPPKGAMISRTDWPHDPSERKSLLMSLHQAHVRSPKRILKAGETERFYQAVKSLPVPPTAVIPRNTMYEIRFEVTKELLARRATTLNKPGEMVPVVEHFSGALRWRVRSCTVRDSTKGLTEQEWVALDTSWPSFIHMTLNNKVLDIRRQSHNGKDLPTEITDLLECGINQLMIVVHGSNGEKLKHCYLAVEMLETLSHSAVMENIWSQGRIPEEETLNTIKKRLTPAIDDDEISFEAADLSIDLADPFSAKIFKTPVRGASCTHMECFDLENWLNTRPAAKPAIRCAHRQVQCGCRNTAEPSSPDKWRCPICSKDARPQSLRIDEFLLKVRTQLEAEGKLLTKRLLAKADGTWSVVLEEPDDEDDCTDGEGPSQMPVARKNKTVQAVQASVMARREVEIIEID</sequence>
<reference evidence="7" key="2">
    <citation type="submission" date="2023-05" db="EMBL/GenBank/DDBJ databases">
        <authorList>
            <consortium name="Lawrence Berkeley National Laboratory"/>
            <person name="Steindorff A."/>
            <person name="Hensen N."/>
            <person name="Bonometti L."/>
            <person name="Westerberg I."/>
            <person name="Brannstrom I.O."/>
            <person name="Guillou S."/>
            <person name="Cros-Aarteil S."/>
            <person name="Calhoun S."/>
            <person name="Haridas S."/>
            <person name="Kuo A."/>
            <person name="Mondo S."/>
            <person name="Pangilinan J."/>
            <person name="Riley R."/>
            <person name="Labutti K."/>
            <person name="Andreopoulos B."/>
            <person name="Lipzen A."/>
            <person name="Chen C."/>
            <person name="Yanf M."/>
            <person name="Daum C."/>
            <person name="Ng V."/>
            <person name="Clum A."/>
            <person name="Ohm R."/>
            <person name="Martin F."/>
            <person name="Silar P."/>
            <person name="Natvig D."/>
            <person name="Lalanne C."/>
            <person name="Gautier V."/>
            <person name="Ament-Velasquez S.L."/>
            <person name="Kruys A."/>
            <person name="Hutchinson M.I."/>
            <person name="Powell A.J."/>
            <person name="Barry K."/>
            <person name="Miller A.N."/>
            <person name="Grigoriev I.V."/>
            <person name="Debuchy R."/>
            <person name="Gladieux P."/>
            <person name="Thoren M.H."/>
            <person name="Johannesson H."/>
        </authorList>
    </citation>
    <scope>NUCLEOTIDE SEQUENCE</scope>
    <source>
        <strain evidence="7">CBS 359.72</strain>
    </source>
</reference>
<organism evidence="7 8">
    <name type="scientific">Corynascus novoguineensis</name>
    <dbReference type="NCBI Taxonomy" id="1126955"/>
    <lineage>
        <taxon>Eukaryota</taxon>
        <taxon>Fungi</taxon>
        <taxon>Dikarya</taxon>
        <taxon>Ascomycota</taxon>
        <taxon>Pezizomycotina</taxon>
        <taxon>Sordariomycetes</taxon>
        <taxon>Sordariomycetidae</taxon>
        <taxon>Sordariales</taxon>
        <taxon>Chaetomiaceae</taxon>
        <taxon>Corynascus</taxon>
    </lineage>
</organism>
<evidence type="ECO:0000256" key="4">
    <source>
        <dbReference type="PROSITE-ProRule" id="PRU00452"/>
    </source>
</evidence>
<proteinExistence type="predicted"/>
<dbReference type="PANTHER" id="PTHR10782:SF4">
    <property type="entry name" value="TONALLI, ISOFORM E"/>
    <property type="match status" value="1"/>
</dbReference>
<evidence type="ECO:0000313" key="8">
    <source>
        <dbReference type="Proteomes" id="UP001303647"/>
    </source>
</evidence>
<dbReference type="Gene3D" id="3.30.40.10">
    <property type="entry name" value="Zinc/RING finger domain, C3HC4 (zinc finger)"/>
    <property type="match status" value="1"/>
</dbReference>
<dbReference type="GO" id="GO:0061665">
    <property type="term" value="F:SUMO ligase activity"/>
    <property type="evidence" value="ECO:0007669"/>
    <property type="project" value="TreeGrafter"/>
</dbReference>
<accession>A0AAN7HKN7</accession>